<dbReference type="Proteomes" id="UP001301958">
    <property type="component" value="Unassembled WGS sequence"/>
</dbReference>
<protein>
    <submittedName>
        <fullName evidence="2">Uncharacterized protein</fullName>
    </submittedName>
</protein>
<keyword evidence="3" id="KW-1185">Reference proteome</keyword>
<proteinExistence type="predicted"/>
<evidence type="ECO:0000313" key="3">
    <source>
        <dbReference type="Proteomes" id="UP001301958"/>
    </source>
</evidence>
<dbReference type="EMBL" id="MU865319">
    <property type="protein sequence ID" value="KAK4228393.1"/>
    <property type="molecule type" value="Genomic_DNA"/>
</dbReference>
<gene>
    <name evidence="2" type="ORF">QBC38DRAFT_156418</name>
</gene>
<feature type="region of interest" description="Disordered" evidence="1">
    <location>
        <begin position="207"/>
        <end position="275"/>
    </location>
</feature>
<evidence type="ECO:0000313" key="2">
    <source>
        <dbReference type="EMBL" id="KAK4228393.1"/>
    </source>
</evidence>
<accession>A0AAN7H0B6</accession>
<evidence type="ECO:0000256" key="1">
    <source>
        <dbReference type="SAM" id="MobiDB-lite"/>
    </source>
</evidence>
<comment type="caution">
    <text evidence="2">The sequence shown here is derived from an EMBL/GenBank/DDBJ whole genome shotgun (WGS) entry which is preliminary data.</text>
</comment>
<reference evidence="2" key="1">
    <citation type="journal article" date="2023" name="Mol. Phylogenet. Evol.">
        <title>Genome-scale phylogeny and comparative genomics of the fungal order Sordariales.</title>
        <authorList>
            <person name="Hensen N."/>
            <person name="Bonometti L."/>
            <person name="Westerberg I."/>
            <person name="Brannstrom I.O."/>
            <person name="Guillou S."/>
            <person name="Cros-Aarteil S."/>
            <person name="Calhoun S."/>
            <person name="Haridas S."/>
            <person name="Kuo A."/>
            <person name="Mondo S."/>
            <person name="Pangilinan J."/>
            <person name="Riley R."/>
            <person name="LaButti K."/>
            <person name="Andreopoulos B."/>
            <person name="Lipzen A."/>
            <person name="Chen C."/>
            <person name="Yan M."/>
            <person name="Daum C."/>
            <person name="Ng V."/>
            <person name="Clum A."/>
            <person name="Steindorff A."/>
            <person name="Ohm R.A."/>
            <person name="Martin F."/>
            <person name="Silar P."/>
            <person name="Natvig D.O."/>
            <person name="Lalanne C."/>
            <person name="Gautier V."/>
            <person name="Ament-Velasquez S.L."/>
            <person name="Kruys A."/>
            <person name="Hutchinson M.I."/>
            <person name="Powell A.J."/>
            <person name="Barry K."/>
            <person name="Miller A.N."/>
            <person name="Grigoriev I.V."/>
            <person name="Debuchy R."/>
            <person name="Gladieux P."/>
            <person name="Hiltunen Thoren M."/>
            <person name="Johannesson H."/>
        </authorList>
    </citation>
    <scope>NUCLEOTIDE SEQUENCE</scope>
    <source>
        <strain evidence="2">CBS 990.96</strain>
    </source>
</reference>
<reference evidence="2" key="2">
    <citation type="submission" date="2023-05" db="EMBL/GenBank/DDBJ databases">
        <authorList>
            <consortium name="Lawrence Berkeley National Laboratory"/>
            <person name="Steindorff A."/>
            <person name="Hensen N."/>
            <person name="Bonometti L."/>
            <person name="Westerberg I."/>
            <person name="Brannstrom I.O."/>
            <person name="Guillou S."/>
            <person name="Cros-Aarteil S."/>
            <person name="Calhoun S."/>
            <person name="Haridas S."/>
            <person name="Kuo A."/>
            <person name="Mondo S."/>
            <person name="Pangilinan J."/>
            <person name="Riley R."/>
            <person name="Labutti K."/>
            <person name="Andreopoulos B."/>
            <person name="Lipzen A."/>
            <person name="Chen C."/>
            <person name="Yanf M."/>
            <person name="Daum C."/>
            <person name="Ng V."/>
            <person name="Clum A."/>
            <person name="Ohm R."/>
            <person name="Martin F."/>
            <person name="Silar P."/>
            <person name="Natvig D."/>
            <person name="Lalanne C."/>
            <person name="Gautier V."/>
            <person name="Ament-Velasquez S.L."/>
            <person name="Kruys A."/>
            <person name="Hutchinson M.I."/>
            <person name="Powell A.J."/>
            <person name="Barry K."/>
            <person name="Miller A.N."/>
            <person name="Grigoriev I.V."/>
            <person name="Debuchy R."/>
            <person name="Gladieux P."/>
            <person name="Thoren M.H."/>
            <person name="Johannesson H."/>
        </authorList>
    </citation>
    <scope>NUCLEOTIDE SEQUENCE</scope>
    <source>
        <strain evidence="2">CBS 990.96</strain>
    </source>
</reference>
<feature type="compositionally biased region" description="Basic and acidic residues" evidence="1">
    <location>
        <begin position="224"/>
        <end position="233"/>
    </location>
</feature>
<organism evidence="2 3">
    <name type="scientific">Podospora fimiseda</name>
    <dbReference type="NCBI Taxonomy" id="252190"/>
    <lineage>
        <taxon>Eukaryota</taxon>
        <taxon>Fungi</taxon>
        <taxon>Dikarya</taxon>
        <taxon>Ascomycota</taxon>
        <taxon>Pezizomycotina</taxon>
        <taxon>Sordariomycetes</taxon>
        <taxon>Sordariomycetidae</taxon>
        <taxon>Sordariales</taxon>
        <taxon>Podosporaceae</taxon>
        <taxon>Podospora</taxon>
    </lineage>
</organism>
<feature type="region of interest" description="Disordered" evidence="1">
    <location>
        <begin position="116"/>
        <end position="138"/>
    </location>
</feature>
<sequence>MPRNGRERLHQAISRVAFSQKPPSQCSHSLFGEFPRSLKKGGTLPIRLVVIRGFVCGVWAKIEFLSISRFLADHILLEFQIPTGQTDSRQVVKNSIQSRPLDAGCSKVTRFDCQAPAKQKNKTAPPDNSAPPERHRRCNPSFGPGIEIDFASSFFYAGVRKRNCCAADLIFSGPWNLPSINNREAEKRKKTLSLDCLGLEIWTKKQREKRDKVASNPAATFSPRQERSESRPIRDRKRQKGKKIQGQKCTATDWRPWGLTRQPRSMKEGRRSLTV</sequence>
<dbReference type="AlphaFoldDB" id="A0AAN7H0B6"/>
<feature type="compositionally biased region" description="Basic residues" evidence="1">
    <location>
        <begin position="234"/>
        <end position="245"/>
    </location>
</feature>
<name>A0AAN7H0B6_9PEZI</name>
<feature type="compositionally biased region" description="Basic and acidic residues" evidence="1">
    <location>
        <begin position="265"/>
        <end position="275"/>
    </location>
</feature>